<dbReference type="EMBL" id="JANJYJ010000010">
    <property type="protein sequence ID" value="KAK3182722.1"/>
    <property type="molecule type" value="Genomic_DNA"/>
</dbReference>
<evidence type="ECO:0000256" key="3">
    <source>
        <dbReference type="ARBA" id="ARBA00022833"/>
    </source>
</evidence>
<name>A0AAD9ZIK3_9ROSI</name>
<keyword evidence="1" id="KW-0479">Metal-binding</keyword>
<gene>
    <name evidence="6" type="ORF">Dsin_030008</name>
</gene>
<dbReference type="AlphaFoldDB" id="A0AAD9ZIK3"/>
<dbReference type="InterPro" id="IPR007527">
    <property type="entry name" value="Znf_SWIM"/>
</dbReference>
<keyword evidence="2 4" id="KW-0863">Zinc-finger</keyword>
<feature type="domain" description="SWIM-type" evidence="5">
    <location>
        <begin position="20"/>
        <end position="52"/>
    </location>
</feature>
<accession>A0AAD9ZIK3</accession>
<dbReference type="PROSITE" id="PS50966">
    <property type="entry name" value="ZF_SWIM"/>
    <property type="match status" value="1"/>
</dbReference>
<sequence>MTVNPVDWNIFSVKWFGKQWTVDLARKTCTCNKFQMDHYPCSHALAVAREQNLDFTSLCSDYYKRQTLIDAYSVLIMHVGNTSSWVVPSDIAERVVLNPKTKRQSGRPDRGSTCLVFREDNHQIV</sequence>
<evidence type="ECO:0000313" key="7">
    <source>
        <dbReference type="Proteomes" id="UP001281410"/>
    </source>
</evidence>
<protein>
    <recommendedName>
        <fullName evidence="5">SWIM-type domain-containing protein</fullName>
    </recommendedName>
</protein>
<keyword evidence="3" id="KW-0862">Zinc</keyword>
<evidence type="ECO:0000259" key="5">
    <source>
        <dbReference type="PROSITE" id="PS50966"/>
    </source>
</evidence>
<evidence type="ECO:0000256" key="1">
    <source>
        <dbReference type="ARBA" id="ARBA00022723"/>
    </source>
</evidence>
<organism evidence="6 7">
    <name type="scientific">Dipteronia sinensis</name>
    <dbReference type="NCBI Taxonomy" id="43782"/>
    <lineage>
        <taxon>Eukaryota</taxon>
        <taxon>Viridiplantae</taxon>
        <taxon>Streptophyta</taxon>
        <taxon>Embryophyta</taxon>
        <taxon>Tracheophyta</taxon>
        <taxon>Spermatophyta</taxon>
        <taxon>Magnoliopsida</taxon>
        <taxon>eudicotyledons</taxon>
        <taxon>Gunneridae</taxon>
        <taxon>Pentapetalae</taxon>
        <taxon>rosids</taxon>
        <taxon>malvids</taxon>
        <taxon>Sapindales</taxon>
        <taxon>Sapindaceae</taxon>
        <taxon>Hippocastanoideae</taxon>
        <taxon>Acereae</taxon>
        <taxon>Dipteronia</taxon>
    </lineage>
</organism>
<dbReference type="InterPro" id="IPR006564">
    <property type="entry name" value="Znf_PMZ"/>
</dbReference>
<dbReference type="GO" id="GO:0008270">
    <property type="term" value="F:zinc ion binding"/>
    <property type="evidence" value="ECO:0007669"/>
    <property type="project" value="UniProtKB-KW"/>
</dbReference>
<keyword evidence="7" id="KW-1185">Reference proteome</keyword>
<dbReference type="Pfam" id="PF04434">
    <property type="entry name" value="SWIM"/>
    <property type="match status" value="1"/>
</dbReference>
<dbReference type="Proteomes" id="UP001281410">
    <property type="component" value="Unassembled WGS sequence"/>
</dbReference>
<reference evidence="6" key="1">
    <citation type="journal article" date="2023" name="Plant J.">
        <title>Genome sequences and population genomics provide insights into the demographic history, inbreeding, and mutation load of two 'living fossil' tree species of Dipteronia.</title>
        <authorList>
            <person name="Feng Y."/>
            <person name="Comes H.P."/>
            <person name="Chen J."/>
            <person name="Zhu S."/>
            <person name="Lu R."/>
            <person name="Zhang X."/>
            <person name="Li P."/>
            <person name="Qiu J."/>
            <person name="Olsen K.M."/>
            <person name="Qiu Y."/>
        </authorList>
    </citation>
    <scope>NUCLEOTIDE SEQUENCE</scope>
    <source>
        <strain evidence="6">NBL</strain>
    </source>
</reference>
<comment type="caution">
    <text evidence="6">The sequence shown here is derived from an EMBL/GenBank/DDBJ whole genome shotgun (WGS) entry which is preliminary data.</text>
</comment>
<evidence type="ECO:0000256" key="2">
    <source>
        <dbReference type="ARBA" id="ARBA00022771"/>
    </source>
</evidence>
<evidence type="ECO:0000256" key="4">
    <source>
        <dbReference type="PROSITE-ProRule" id="PRU00325"/>
    </source>
</evidence>
<dbReference type="SMART" id="SM00575">
    <property type="entry name" value="ZnF_PMZ"/>
    <property type="match status" value="1"/>
</dbReference>
<evidence type="ECO:0000313" key="6">
    <source>
        <dbReference type="EMBL" id="KAK3182722.1"/>
    </source>
</evidence>
<proteinExistence type="predicted"/>